<name>A0AAW3FC91_BURGA</name>
<dbReference type="Proteomes" id="UP000029590">
    <property type="component" value="Unassembled WGS sequence"/>
</dbReference>
<proteinExistence type="predicted"/>
<accession>A0AAW3FC91</accession>
<dbReference type="KEGG" id="bgo:BM43_7412"/>
<evidence type="ECO:0000313" key="1">
    <source>
        <dbReference type="EMBL" id="KGC19968.1"/>
    </source>
</evidence>
<organism evidence="1 2">
    <name type="scientific">Burkholderia gladioli</name>
    <name type="common">Pseudomonas marginata</name>
    <name type="synonym">Phytomonas marginata</name>
    <dbReference type="NCBI Taxonomy" id="28095"/>
    <lineage>
        <taxon>Bacteria</taxon>
        <taxon>Pseudomonadati</taxon>
        <taxon>Pseudomonadota</taxon>
        <taxon>Betaproteobacteria</taxon>
        <taxon>Burkholderiales</taxon>
        <taxon>Burkholderiaceae</taxon>
        <taxon>Burkholderia</taxon>
    </lineage>
</organism>
<gene>
    <name evidence="1" type="ORF">DM48_8084</name>
</gene>
<dbReference type="EMBL" id="JPGG01000014">
    <property type="protein sequence ID" value="KGC19968.1"/>
    <property type="molecule type" value="Genomic_DNA"/>
</dbReference>
<comment type="caution">
    <text evidence="1">The sequence shown here is derived from an EMBL/GenBank/DDBJ whole genome shotgun (WGS) entry which is preliminary data.</text>
</comment>
<protein>
    <submittedName>
        <fullName evidence="1">Uncharacterized protein</fullName>
    </submittedName>
</protein>
<reference evidence="1 2" key="1">
    <citation type="submission" date="2014-04" db="EMBL/GenBank/DDBJ databases">
        <authorList>
            <person name="Bishop-Lilly K.A."/>
            <person name="Broomall S.M."/>
            <person name="Chain P.S."/>
            <person name="Chertkov O."/>
            <person name="Coyne S.R."/>
            <person name="Daligault H.E."/>
            <person name="Davenport K.W."/>
            <person name="Erkkila T."/>
            <person name="Frey K.G."/>
            <person name="Gibbons H.S."/>
            <person name="Gu W."/>
            <person name="Jaissle J."/>
            <person name="Johnson S.L."/>
            <person name="Koroleva G.I."/>
            <person name="Ladner J.T."/>
            <person name="Lo C.-C."/>
            <person name="Minogue T.D."/>
            <person name="Munk C."/>
            <person name="Palacios G.F."/>
            <person name="Redden C.L."/>
            <person name="Rosenzweig C.N."/>
            <person name="Scholz M.B."/>
            <person name="Teshima H."/>
            <person name="Xu Y."/>
        </authorList>
    </citation>
    <scope>NUCLEOTIDE SEQUENCE [LARGE SCALE GENOMIC DNA]</scope>
    <source>
        <strain evidence="2">gladioli</strain>
    </source>
</reference>
<evidence type="ECO:0000313" key="2">
    <source>
        <dbReference type="Proteomes" id="UP000029590"/>
    </source>
</evidence>
<dbReference type="AlphaFoldDB" id="A0AAW3FC91"/>
<sequence length="136" mass="14860">MGGLPFLLRSVEAFERTNDVSALYRRVAKVVVGSRTGDEGDPVSVHVLDAIRDSDARLPVPGLMRLYENLSEYAHPNWSGLLGTFGTHESALLVRLGGQPRAIPALGPYLTIILSSFDHLYGILGEEFEAVARKLQ</sequence>